<evidence type="ECO:0000256" key="4">
    <source>
        <dbReference type="SAM" id="Coils"/>
    </source>
</evidence>
<dbReference type="InterPro" id="IPR013103">
    <property type="entry name" value="RVT_2"/>
</dbReference>
<feature type="compositionally biased region" description="Polar residues" evidence="5">
    <location>
        <begin position="1999"/>
        <end position="2014"/>
    </location>
</feature>
<dbReference type="Pfam" id="PF14223">
    <property type="entry name" value="Retrotran_gag_2"/>
    <property type="match status" value="1"/>
</dbReference>
<feature type="region of interest" description="Disordered" evidence="5">
    <location>
        <begin position="1753"/>
        <end position="1774"/>
    </location>
</feature>
<dbReference type="SUPFAM" id="SSF53098">
    <property type="entry name" value="Ribonuclease H-like"/>
    <property type="match status" value="1"/>
</dbReference>
<dbReference type="Gene3D" id="3.30.420.10">
    <property type="entry name" value="Ribonuclease H-like superfamily/Ribonuclease H"/>
    <property type="match status" value="1"/>
</dbReference>
<dbReference type="Pfam" id="PF25597">
    <property type="entry name" value="SH3_retrovirus"/>
    <property type="match status" value="1"/>
</dbReference>
<feature type="compositionally biased region" description="Polar residues" evidence="5">
    <location>
        <begin position="1789"/>
        <end position="1818"/>
    </location>
</feature>
<feature type="compositionally biased region" description="Low complexity" evidence="5">
    <location>
        <begin position="1232"/>
        <end position="1247"/>
    </location>
</feature>
<evidence type="ECO:0000259" key="6">
    <source>
        <dbReference type="PROSITE" id="PS50994"/>
    </source>
</evidence>
<evidence type="ECO:0000313" key="7">
    <source>
        <dbReference type="EMBL" id="GJS65091.1"/>
    </source>
</evidence>
<dbReference type="InterPro" id="IPR001584">
    <property type="entry name" value="Integrase_cat-core"/>
</dbReference>
<evidence type="ECO:0000256" key="5">
    <source>
        <dbReference type="SAM" id="MobiDB-lite"/>
    </source>
</evidence>
<dbReference type="InterPro" id="IPR057670">
    <property type="entry name" value="SH3_retrovirus"/>
</dbReference>
<dbReference type="EMBL" id="BQNB010009552">
    <property type="protein sequence ID" value="GJS65091.1"/>
    <property type="molecule type" value="Genomic_DNA"/>
</dbReference>
<sequence length="2333" mass="263474">MDQDSAHMVAASKVPMLKPGEYELWRMRMEQYIQMIDYSLWEVIENGNAPPITKVVEGVETTIAPTTAEEKAQRRLELKARSNSIKDAKSLLQAVEKRFGGNAATKKTQRNLLKQQYENFTASSSEVLDQTFDRLQKLISQLEIHGESISQEDVNQKFLRSLSPEWNTHTIMWRNKPEIDTLSMDDLYNNLKIYEPEVKGTSSSSTNTQNVAFVSSNSTSSTNGAVNTAHSATTDSTKRDGFKVADGYANNEGKEILKEHWKEGSKEPRKQEYTRRVVPVETTTSNALVSCDGSGYDWSDQAEEGPTNFALMAYSSTSSNSEVSTDSNCSSSCLENVKILKEQNKQLLKDLRTSKLNVIAYKTGLESIEARLLVYKKNESVYEEDIKVLKCEIHLREVAITELRRKLELAQKQKDEIQLTVENFENSSKSLSKLIDCQIVDKCKTGLGYNAVPPPYTGNFMPPKPDLSFSGLEEFTSEPIVIKPVVEKSEAKASEAKPKAVRKNNGAPIIEDWVLDSEEENVSQTKIEKKIAKPSFVKIDFVKTKQTNKTNRKTAKQVDCNYQRVVKPVWNNAKRVNHQNFAKKTHPCLKKNMVPRAVLMKSGLVSLNNVRQVNTAYLKITMNSARPVTNLSKSAHSTVKWPIHKNTSFKNSNFNQRVNTVKDKNVNIVRPKAVVNAARPKAVVNVVKGNNVNVVKASTCWVWKPKTKVLDHGNPQIDLQDQGVIDSGCSRHMTGNMSYLTDYEEIDGGYVAFGGNPKGGKITGKCTIKTGNLDFENVYFVRELKFNLFSVSQMCDKKNSVLFNDTECIVLSPNFKLIDESQVLLRVPRKNNMYSVDLKNIVPKGGLTCLFAKATSDESKLWHRRLGHLNFKTMNKLVKGNLVRGLPSKLFKNDETCVACQKGKQHRASCKTKTENSISLPLHLLHMDLFGPTFVKSLMKKMYCLVVTNDYSRFTWVFFLATKDETSGILKSFITRIENLVDHKVKVIRCDNGTEFKNREMNQFCEMKGILRQFSVARTPQQNGVAERRNRTLIEAARTMLADSKLPTTFWAEAVNTACYVQNRVLVVKPHNKTPYELFHGRTPTLSFMRPFGCPVTILNTIDHLGKFDGKADEGFFVGYSLNSKAFRVFNSRTRIVEENLHIRFSENTPNVVGSGPDWLFDIDALTRTMNYEPIVAGTQSNGFAGTKASDNADPKSSQDDGSKPSSDDGKKVDEDPRKDSECNDQEKEDNVNNTNNVNAASTNEVNVVGGKTSIELPVDPNMPALEDYSIFDSSKDDEDVGAETDMNNLDTTIQVSPIPTTRIHKDHPLNQVIRDLQSATQTRRMSKKLRNMEPKNVIHALKDPRWIEAMQEELLQFKLQEVWTLVDLPYGKRSIGTKWIFRNKKDERGIVIRNKARLVAQAYTQEEGIDYDEVFAPVARIEAIRLFLAYASFKNFMVYQMDVKSAFLYGKIEEEVYVCQSPGFEDLNFPNRVYKVGKALYGFHQALRAWYETLSTYLLDNEFQRRKIDKTLFIKRYKEVKTASTPIETQKPLLKDENGEECVSVLDTVNTKVSHLHAVKRIFKYLKGQPKLGLWYPKDSPFDLIAYTNMVANSTTEAEYVAALSCCGQVLWIQNQLLDYRVFGLELKVNAARHNLLLLLKVNAARHKLTTAVETLVDGKKIIVTEASVRRNLQLNDEEGTDCLPNTTIFEELTRMGAKTTAWNEFSSTMTFTIICLATNQNFNFSKYIFESMVKNLDNVGKFLMYLRSRRPKRKDTEVPQPSGPTTNVADEAVNEEMDDSLVRAATTASSLEAEQDSGNIDKTQSKATLNEPNPQGTGSGSGPRRQDTMGDTIARTRVKKLKKKGGSRTYGLKRLYKVGLSRRVESSDGEGLGKEDASKQGRIADIDADAGINLVSTHFDADTDMFGVHDLDGDEVLAEPEVTIKDVNLSVDEVTLAQALTALKSAKVQEKSNVVEEPSESITTKPTLTKTNAATIITAISTRPRAKGLVIHEEEQATTPTVSSQQPSQLNVQDKGKGKMVETEPVKKLSKKDQLMLDEELAFKLQAELEVEDRLVRQREEEANIVSWDNVKAMIDADYQMAQQMQAEEQEKLSIEEKSKLFVQLLEARKKHFVAMRAQEKRNTPPTKAEKRNTMSTYLKNMAGYKHNQLKNKSFDDIQKLFNKAMKRVNTFVDMDTELVEGSEVRAEAEIAQKSSSKRACTEQEQESIKKQKVNEDKETIKLQRLIEVVPNKDEVAIDAIPLATKLPSILDYKIHKEGKKTYNQIIRTDTSSKMYLVFSHMLKSFDREDLETLWKLVKAKHGSTRPKEGYGRVLWGDLKTMFDPHVEDQV</sequence>
<feature type="compositionally biased region" description="Polar residues" evidence="5">
    <location>
        <begin position="215"/>
        <end position="235"/>
    </location>
</feature>
<dbReference type="InterPro" id="IPR039537">
    <property type="entry name" value="Retrotran_Ty1/copia-like"/>
</dbReference>
<evidence type="ECO:0000313" key="8">
    <source>
        <dbReference type="Proteomes" id="UP001151760"/>
    </source>
</evidence>
<organism evidence="7 8">
    <name type="scientific">Tanacetum coccineum</name>
    <dbReference type="NCBI Taxonomy" id="301880"/>
    <lineage>
        <taxon>Eukaryota</taxon>
        <taxon>Viridiplantae</taxon>
        <taxon>Streptophyta</taxon>
        <taxon>Embryophyta</taxon>
        <taxon>Tracheophyta</taxon>
        <taxon>Spermatophyta</taxon>
        <taxon>Magnoliopsida</taxon>
        <taxon>eudicotyledons</taxon>
        <taxon>Gunneridae</taxon>
        <taxon>Pentapetalae</taxon>
        <taxon>asterids</taxon>
        <taxon>campanulids</taxon>
        <taxon>Asterales</taxon>
        <taxon>Asteraceae</taxon>
        <taxon>Asteroideae</taxon>
        <taxon>Anthemideae</taxon>
        <taxon>Anthemidinae</taxon>
        <taxon>Tanacetum</taxon>
    </lineage>
</organism>
<dbReference type="Pfam" id="PF22936">
    <property type="entry name" value="Pol_BBD"/>
    <property type="match status" value="1"/>
</dbReference>
<feature type="compositionally biased region" description="Basic and acidic residues" evidence="5">
    <location>
        <begin position="1191"/>
        <end position="1231"/>
    </location>
</feature>
<dbReference type="InterPro" id="IPR012337">
    <property type="entry name" value="RNaseH-like_sf"/>
</dbReference>
<dbReference type="Pfam" id="PF07727">
    <property type="entry name" value="RVT_2"/>
    <property type="match status" value="1"/>
</dbReference>
<proteinExistence type="predicted"/>
<feature type="domain" description="Integrase catalytic" evidence="6">
    <location>
        <begin position="917"/>
        <end position="1083"/>
    </location>
</feature>
<comment type="caution">
    <text evidence="7">The sequence shown here is derived from an EMBL/GenBank/DDBJ whole genome shotgun (WGS) entry which is preliminary data.</text>
</comment>
<keyword evidence="4" id="KW-0175">Coiled coil</keyword>
<evidence type="ECO:0000256" key="2">
    <source>
        <dbReference type="ARBA" id="ARBA00022723"/>
    </source>
</evidence>
<dbReference type="InterPro" id="IPR054722">
    <property type="entry name" value="PolX-like_BBD"/>
</dbReference>
<feature type="region of interest" description="Disordered" evidence="5">
    <location>
        <begin position="1998"/>
        <end position="2021"/>
    </location>
</feature>
<dbReference type="PANTHER" id="PTHR42648:SF32">
    <property type="entry name" value="RIBONUCLEASE H-LIKE DOMAIN, GAG-PRE-INTEGRASE DOMAIN PROTEIN-RELATED"/>
    <property type="match status" value="1"/>
</dbReference>
<evidence type="ECO:0000256" key="3">
    <source>
        <dbReference type="ARBA" id="ARBA00022801"/>
    </source>
</evidence>
<dbReference type="PROSITE" id="PS50994">
    <property type="entry name" value="INTEGRASE"/>
    <property type="match status" value="1"/>
</dbReference>
<feature type="region of interest" description="Disordered" evidence="5">
    <location>
        <begin position="215"/>
        <end position="238"/>
    </location>
</feature>
<gene>
    <name evidence="7" type="ORF">Tco_0679655</name>
</gene>
<dbReference type="InterPro" id="IPR025724">
    <property type="entry name" value="GAG-pre-integrase_dom"/>
</dbReference>
<accession>A0ABQ4XJB9</accession>
<keyword evidence="1" id="KW-0645">Protease</keyword>
<feature type="region of interest" description="Disordered" evidence="5">
    <location>
        <begin position="1178"/>
        <end position="1247"/>
    </location>
</feature>
<dbReference type="Proteomes" id="UP001151760">
    <property type="component" value="Unassembled WGS sequence"/>
</dbReference>
<keyword evidence="2" id="KW-0479">Metal-binding</keyword>
<protein>
    <submittedName>
        <fullName evidence="7">Ribonuclease H-like domain-containing protein</fullName>
    </submittedName>
</protein>
<keyword evidence="8" id="KW-1185">Reference proteome</keyword>
<reference evidence="7" key="1">
    <citation type="journal article" date="2022" name="Int. J. Mol. Sci.">
        <title>Draft Genome of Tanacetum Coccineum: Genomic Comparison of Closely Related Tanacetum-Family Plants.</title>
        <authorList>
            <person name="Yamashiro T."/>
            <person name="Shiraishi A."/>
            <person name="Nakayama K."/>
            <person name="Satake H."/>
        </authorList>
    </citation>
    <scope>NUCLEOTIDE SEQUENCE</scope>
</reference>
<keyword evidence="3" id="KW-0378">Hydrolase</keyword>
<dbReference type="InterPro" id="IPR036397">
    <property type="entry name" value="RNaseH_sf"/>
</dbReference>
<feature type="region of interest" description="Disordered" evidence="5">
    <location>
        <begin position="1789"/>
        <end position="1834"/>
    </location>
</feature>
<feature type="coiled-coil region" evidence="4">
    <location>
        <begin position="400"/>
        <end position="427"/>
    </location>
</feature>
<name>A0ABQ4XJB9_9ASTR</name>
<dbReference type="Pfam" id="PF13976">
    <property type="entry name" value="gag_pre-integrs"/>
    <property type="match status" value="1"/>
</dbReference>
<evidence type="ECO:0000256" key="1">
    <source>
        <dbReference type="ARBA" id="ARBA00022670"/>
    </source>
</evidence>
<reference evidence="7" key="2">
    <citation type="submission" date="2022-01" db="EMBL/GenBank/DDBJ databases">
        <authorList>
            <person name="Yamashiro T."/>
            <person name="Shiraishi A."/>
            <person name="Satake H."/>
            <person name="Nakayama K."/>
        </authorList>
    </citation>
    <scope>NUCLEOTIDE SEQUENCE</scope>
</reference>
<dbReference type="Pfam" id="PF00665">
    <property type="entry name" value="rve"/>
    <property type="match status" value="1"/>
</dbReference>
<dbReference type="PANTHER" id="PTHR42648">
    <property type="entry name" value="TRANSPOSASE, PUTATIVE-RELATED"/>
    <property type="match status" value="1"/>
</dbReference>